<dbReference type="InterPro" id="IPR016024">
    <property type="entry name" value="ARM-type_fold"/>
</dbReference>
<dbReference type="OrthoDB" id="440775at2759"/>
<gene>
    <name evidence="2" type="ORF">AK812_SmicGene8889</name>
</gene>
<feature type="region of interest" description="Disordered" evidence="1">
    <location>
        <begin position="842"/>
        <end position="887"/>
    </location>
</feature>
<feature type="region of interest" description="Disordered" evidence="1">
    <location>
        <begin position="1002"/>
        <end position="1030"/>
    </location>
</feature>
<feature type="compositionally biased region" description="Basic and acidic residues" evidence="1">
    <location>
        <begin position="1012"/>
        <end position="1028"/>
    </location>
</feature>
<sequence length="1185" mass="133314">MSSPDEVHRAMLDNQEVVIQAKGIHSQQPRMVRGTSARSRQAARDMASRPPLQAAANLLAENVVGDVPPLQTIKSARRNWLSQNQDPANQGSDEGLLAWRQWLQQASSRQANGVTDVLELQVHHLSGDICALVALAFVEAAKMAIQNDTYGESYAVADCSFKLNKSRWTLFLLGLSAKHKDDSGRWRSELLPLTFGWAPKEDAESLNYLLSFSVQWYEERGLSLRALKEAGVRTLPHSIAPMNPSTHAGFGIPAQVHWDNTAAGRSAHAVVLSGVLFRRCLRHQLAAVRRYAGAQKKFVVATIHFTATCMNPFLFHLIWSSVLERIDEPEWREYVEEHVLQRSGGLWTAEWYKPPRLADWDPSGDDSVRPGFTSASLGQSIESWWSAAKRCMPGNVGHMTLQNATLELQKYLRASWQVQKGYVKDNRVQEPGEDRSRPWPTSFNPKLLSEGLVERNKAEDGYVHRWPPVTSLVQHAPANYCFQNFEVLEFHNVRRIYMVPGTDADLRVEQEEARNWLQTMQAMMPKTVTYRRHSGGVEEHLLAASQRLVHVKADGVWTACLRYFGMFFKLFRLREVFGESAVAECPWDNSEEYGGGLVWEEPDCELICPPFSGGTPAGYENVDGVWRCVCISGSDMNVRVDLRLDGHGQDGQAMGPQGPQRWTDHASLGGGRLECCLDAMATQPDNLYVQTSQIQIMLQFFQQAGQCRLDRMLLQQCLDLLAAAMHNHRRDAHLQADSCCALHVMASTLGASLTGLQFAEVVSQLVEAMKVYRTEPQVWRWAARALGELTNMLDQAALERAAAAGALDQLRSPRPTDSDGRFQRQNRVAFRFLREALSHGDLHAHAAPRSSTQPNPAGSSQDPPPPGPQSSQAPELRPAQEGRMNSSTSVRGLFGEDLEGVDNQAPEGIQVCQACNKIFQGLTSSAPGSEERKMWQTKLRHICVKASEDSQTSDVLKMSVFGLMPAEEIENFLLSDDHRRWKIIEAHTERFLELLDEPGTRVDLKPAPPADTAERVPVSKDHHPDPNHKWRSLRPVVLDQSIREPATNTPFGHTGYMKYLTLQIIRKMQFNDIAITGQYYGEKYTPETQVLEWIIKYAKERGVEDPMRGLVAMFAPGKHDRKAGIQTMKDFKIPNAFLDLTFKASVRFKDTNFVESVIDAVEELDKIYEEWGWPREPWREDAHIN</sequence>
<feature type="region of interest" description="Disordered" evidence="1">
    <location>
        <begin position="24"/>
        <end position="44"/>
    </location>
</feature>
<dbReference type="Proteomes" id="UP000186817">
    <property type="component" value="Unassembled WGS sequence"/>
</dbReference>
<dbReference type="AlphaFoldDB" id="A0A1Q9EJS1"/>
<protein>
    <submittedName>
        <fullName evidence="2">Uncharacterized protein</fullName>
    </submittedName>
</protein>
<dbReference type="Gene3D" id="1.25.10.10">
    <property type="entry name" value="Leucine-rich Repeat Variant"/>
    <property type="match status" value="1"/>
</dbReference>
<evidence type="ECO:0000256" key="1">
    <source>
        <dbReference type="SAM" id="MobiDB-lite"/>
    </source>
</evidence>
<accession>A0A1Q9EJS1</accession>
<name>A0A1Q9EJS1_SYMMI</name>
<reference evidence="2 3" key="1">
    <citation type="submission" date="2016-02" db="EMBL/GenBank/DDBJ databases">
        <title>Genome analysis of coral dinoflagellate symbionts highlights evolutionary adaptations to a symbiotic lifestyle.</title>
        <authorList>
            <person name="Aranda M."/>
            <person name="Li Y."/>
            <person name="Liew Y.J."/>
            <person name="Baumgarten S."/>
            <person name="Simakov O."/>
            <person name="Wilson M."/>
            <person name="Piel J."/>
            <person name="Ashoor H."/>
            <person name="Bougouffa S."/>
            <person name="Bajic V.B."/>
            <person name="Ryu T."/>
            <person name="Ravasi T."/>
            <person name="Bayer T."/>
            <person name="Micklem G."/>
            <person name="Kim H."/>
            <person name="Bhak J."/>
            <person name="Lajeunesse T.C."/>
            <person name="Voolstra C.R."/>
        </authorList>
    </citation>
    <scope>NUCLEOTIDE SEQUENCE [LARGE SCALE GENOMIC DNA]</scope>
    <source>
        <strain evidence="2 3">CCMP2467</strain>
    </source>
</reference>
<evidence type="ECO:0000313" key="2">
    <source>
        <dbReference type="EMBL" id="OLQ07693.1"/>
    </source>
</evidence>
<comment type="caution">
    <text evidence="2">The sequence shown here is derived from an EMBL/GenBank/DDBJ whole genome shotgun (WGS) entry which is preliminary data.</text>
</comment>
<dbReference type="EMBL" id="LSRX01000133">
    <property type="protein sequence ID" value="OLQ07693.1"/>
    <property type="molecule type" value="Genomic_DNA"/>
</dbReference>
<proteinExistence type="predicted"/>
<organism evidence="2 3">
    <name type="scientific">Symbiodinium microadriaticum</name>
    <name type="common">Dinoflagellate</name>
    <name type="synonym">Zooxanthella microadriatica</name>
    <dbReference type="NCBI Taxonomy" id="2951"/>
    <lineage>
        <taxon>Eukaryota</taxon>
        <taxon>Sar</taxon>
        <taxon>Alveolata</taxon>
        <taxon>Dinophyceae</taxon>
        <taxon>Suessiales</taxon>
        <taxon>Symbiodiniaceae</taxon>
        <taxon>Symbiodinium</taxon>
    </lineage>
</organism>
<dbReference type="InterPro" id="IPR011989">
    <property type="entry name" value="ARM-like"/>
</dbReference>
<evidence type="ECO:0000313" key="3">
    <source>
        <dbReference type="Proteomes" id="UP000186817"/>
    </source>
</evidence>
<dbReference type="SUPFAM" id="SSF48371">
    <property type="entry name" value="ARM repeat"/>
    <property type="match status" value="1"/>
</dbReference>
<keyword evidence="3" id="KW-1185">Reference proteome</keyword>